<dbReference type="InterPro" id="IPR036514">
    <property type="entry name" value="SGNH_hydro_sf"/>
</dbReference>
<gene>
    <name evidence="2" type="ORF">ROHU_004334</name>
</gene>
<evidence type="ECO:0000313" key="3">
    <source>
        <dbReference type="Proteomes" id="UP000290572"/>
    </source>
</evidence>
<reference evidence="2 3" key="1">
    <citation type="submission" date="2018-03" db="EMBL/GenBank/DDBJ databases">
        <title>Draft genome sequence of Rohu Carp (Labeo rohita).</title>
        <authorList>
            <person name="Das P."/>
            <person name="Kushwaha B."/>
            <person name="Joshi C.G."/>
            <person name="Kumar D."/>
            <person name="Nagpure N.S."/>
            <person name="Sahoo L."/>
            <person name="Das S.P."/>
            <person name="Bit A."/>
            <person name="Patnaik S."/>
            <person name="Meher P.K."/>
            <person name="Jayasankar P."/>
            <person name="Koringa P.G."/>
            <person name="Patel N.V."/>
            <person name="Hinsu A.T."/>
            <person name="Kumar R."/>
            <person name="Pandey M."/>
            <person name="Agarwal S."/>
            <person name="Srivastava S."/>
            <person name="Singh M."/>
            <person name="Iquebal M.A."/>
            <person name="Jaiswal S."/>
            <person name="Angadi U.B."/>
            <person name="Kumar N."/>
            <person name="Raza M."/>
            <person name="Shah T.M."/>
            <person name="Rai A."/>
            <person name="Jena J.K."/>
        </authorList>
    </citation>
    <scope>NUCLEOTIDE SEQUENCE [LARGE SCALE GENOMIC DNA]</scope>
    <source>
        <strain evidence="2">DASCIFA01</strain>
        <tissue evidence="2">Testis</tissue>
    </source>
</reference>
<accession>A0A498NP22</accession>
<dbReference type="SUPFAM" id="SSF52266">
    <property type="entry name" value="SGNH hydrolase"/>
    <property type="match status" value="1"/>
</dbReference>
<dbReference type="Gene3D" id="3.40.50.1110">
    <property type="entry name" value="SGNH hydrolase"/>
    <property type="match status" value="1"/>
</dbReference>
<feature type="compositionally biased region" description="Pro residues" evidence="1">
    <location>
        <begin position="162"/>
        <end position="176"/>
    </location>
</feature>
<comment type="caution">
    <text evidence="2">The sequence shown here is derived from an EMBL/GenBank/DDBJ whole genome shotgun (WGS) entry which is preliminary data.</text>
</comment>
<name>A0A498NP22_LABRO</name>
<sequence>MPNEKIKNLLEGNAKNWAYTAQQILEEHYETLVDVTLAELKERTEQSDWHQAFGIAKGWANKNYKQRIHVDTYTRVEALFTTELCEDFERRDVVRQSHTIRTRAPHASEPTGNGRQLQTVRPKKGSTHVEVQTTPRLRTNADRGPATPPNRGDWSFDSEFPPLEPRPALQPTPVAPRSPRAQRQPRRILTEALTRVEDEPETLIRVEDQPETSHAQAVETNLKLATEKATTLPSLLPLDIQTDVQDADSVVEEGATAKPVDTRIQTVTTETQRKLPAFVRVVSSPVIFSDDSEEYQFSLYSSDPTIKTQRQKLAEKEGNEIEEGQTERNVQEKDRACTSTSLQIESIEPTVTLEKVPQAPRTPTTPSVGRPCRHINTERKQIDWSLNLKKRYVIIGDSNVSRIPAFGIPDLQIDSFPGAKFQHAGNLVERATVALEPEILIMSFGINNRTQRCFTRASQEIHRAYRLARTRLPHTEILIPVINFSDLLAQEEQILLQEINEYIKSNINFLDALPSHQFEVERDMVHWTSDTARAILEHWFAGCIHNITQRDL</sequence>
<evidence type="ECO:0000313" key="2">
    <source>
        <dbReference type="EMBL" id="RXN33277.1"/>
    </source>
</evidence>
<protein>
    <submittedName>
        <fullName evidence="2">Proteoglycan 4-like protein</fullName>
    </submittedName>
</protein>
<keyword evidence="3" id="KW-1185">Reference proteome</keyword>
<organism evidence="2 3">
    <name type="scientific">Labeo rohita</name>
    <name type="common">Indian major carp</name>
    <name type="synonym">Cyprinus rohita</name>
    <dbReference type="NCBI Taxonomy" id="84645"/>
    <lineage>
        <taxon>Eukaryota</taxon>
        <taxon>Metazoa</taxon>
        <taxon>Chordata</taxon>
        <taxon>Craniata</taxon>
        <taxon>Vertebrata</taxon>
        <taxon>Euteleostomi</taxon>
        <taxon>Actinopterygii</taxon>
        <taxon>Neopterygii</taxon>
        <taxon>Teleostei</taxon>
        <taxon>Ostariophysi</taxon>
        <taxon>Cypriniformes</taxon>
        <taxon>Cyprinidae</taxon>
        <taxon>Labeoninae</taxon>
        <taxon>Labeonini</taxon>
        <taxon>Labeo</taxon>
    </lineage>
</organism>
<evidence type="ECO:0000256" key="1">
    <source>
        <dbReference type="SAM" id="MobiDB-lite"/>
    </source>
</evidence>
<feature type="compositionally biased region" description="Polar residues" evidence="1">
    <location>
        <begin position="110"/>
        <end position="119"/>
    </location>
</feature>
<feature type="region of interest" description="Disordered" evidence="1">
    <location>
        <begin position="97"/>
        <end position="186"/>
    </location>
</feature>
<dbReference type="EMBL" id="QBIY01011276">
    <property type="protein sequence ID" value="RXN33277.1"/>
    <property type="molecule type" value="Genomic_DNA"/>
</dbReference>
<dbReference type="Proteomes" id="UP000290572">
    <property type="component" value="Unassembled WGS sequence"/>
</dbReference>
<dbReference type="AlphaFoldDB" id="A0A498NP22"/>
<proteinExistence type="predicted"/>